<sequence length="141" mass="15231">MRQRPEQGIASDAPRIEVILGHDQKGLLDSHLGKMGMHDPSDRLTISRLEQIVLEGAEYLGSPDCLVGIGIGHAGLELEHRTADGTGGILAITGRQITQSLDDGDNLFHHGRFESLSGQPPQHSGQQVLELLERTCRGTPV</sequence>
<reference evidence="1" key="1">
    <citation type="submission" date="2019-08" db="EMBL/GenBank/DDBJ databases">
        <authorList>
            <person name="Kucharzyk K."/>
            <person name="Murdoch R.W."/>
            <person name="Higgins S."/>
            <person name="Loffler F."/>
        </authorList>
    </citation>
    <scope>NUCLEOTIDE SEQUENCE</scope>
</reference>
<evidence type="ECO:0000313" key="1">
    <source>
        <dbReference type="EMBL" id="MPN61430.1"/>
    </source>
</evidence>
<accession>A0A645JEB6</accession>
<gene>
    <name evidence="1" type="ORF">SDC9_209167</name>
</gene>
<organism evidence="1">
    <name type="scientific">bioreactor metagenome</name>
    <dbReference type="NCBI Taxonomy" id="1076179"/>
    <lineage>
        <taxon>unclassified sequences</taxon>
        <taxon>metagenomes</taxon>
        <taxon>ecological metagenomes</taxon>
    </lineage>
</organism>
<protein>
    <submittedName>
        <fullName evidence="1">Uncharacterized protein</fullName>
    </submittedName>
</protein>
<dbReference type="EMBL" id="VSSQ01138024">
    <property type="protein sequence ID" value="MPN61430.1"/>
    <property type="molecule type" value="Genomic_DNA"/>
</dbReference>
<comment type="caution">
    <text evidence="1">The sequence shown here is derived from an EMBL/GenBank/DDBJ whole genome shotgun (WGS) entry which is preliminary data.</text>
</comment>
<dbReference type="AlphaFoldDB" id="A0A645JEB6"/>
<proteinExistence type="predicted"/>
<name>A0A645JEB6_9ZZZZ</name>